<keyword evidence="1" id="KW-1133">Transmembrane helix</keyword>
<evidence type="ECO:0000256" key="1">
    <source>
        <dbReference type="SAM" id="Phobius"/>
    </source>
</evidence>
<evidence type="ECO:0000259" key="2">
    <source>
        <dbReference type="Pfam" id="PF07331"/>
    </source>
</evidence>
<sequence length="154" mass="16535">MYSFLNKYNKDYYGGGLMMLIGLAAAIQGRTYNVGTMSKMGSGFFPVALGVLLILAGAMIALTAKAAVPADIKTQVAPEWRGWLCITLGIIAFVVLGRYGGLLPATFAIVFISAMGDRQNTIGQALSLSLVMTAVAVAVFWWALQLQFALFRWG</sequence>
<feature type="domain" description="DUF1468" evidence="2">
    <location>
        <begin position="15"/>
        <end position="148"/>
    </location>
</feature>
<feature type="transmembrane region" description="Helical" evidence="1">
    <location>
        <begin position="80"/>
        <end position="113"/>
    </location>
</feature>
<keyword evidence="1" id="KW-0472">Membrane</keyword>
<dbReference type="InterPro" id="IPR009936">
    <property type="entry name" value="DUF1468"/>
</dbReference>
<organism evidence="3 4">
    <name type="scientific">Bradyrhizobium canariense</name>
    <dbReference type="NCBI Taxonomy" id="255045"/>
    <lineage>
        <taxon>Bacteria</taxon>
        <taxon>Pseudomonadati</taxon>
        <taxon>Pseudomonadota</taxon>
        <taxon>Alphaproteobacteria</taxon>
        <taxon>Hyphomicrobiales</taxon>
        <taxon>Nitrobacteraceae</taxon>
        <taxon>Bradyrhizobium</taxon>
    </lineage>
</organism>
<gene>
    <name evidence="3" type="ORF">SAMN05444158_2153</name>
</gene>
<dbReference type="Proteomes" id="UP000243904">
    <property type="component" value="Chromosome I"/>
</dbReference>
<protein>
    <submittedName>
        <fullName evidence="3">Tripartite tricarboxylate transporter TctB family protein</fullName>
    </submittedName>
</protein>
<evidence type="ECO:0000313" key="3">
    <source>
        <dbReference type="EMBL" id="SDS46974.1"/>
    </source>
</evidence>
<accession>A0A1H1SG38</accession>
<keyword evidence="4" id="KW-1185">Reference proteome</keyword>
<dbReference type="Pfam" id="PF07331">
    <property type="entry name" value="TctB"/>
    <property type="match status" value="1"/>
</dbReference>
<feature type="transmembrane region" description="Helical" evidence="1">
    <location>
        <begin position="44"/>
        <end position="68"/>
    </location>
</feature>
<feature type="transmembrane region" description="Helical" evidence="1">
    <location>
        <begin position="125"/>
        <end position="144"/>
    </location>
</feature>
<name>A0A1H1SG38_9BRAD</name>
<proteinExistence type="predicted"/>
<dbReference type="AlphaFoldDB" id="A0A1H1SG38"/>
<keyword evidence="1" id="KW-0812">Transmembrane</keyword>
<dbReference type="EMBL" id="LT629750">
    <property type="protein sequence ID" value="SDS46974.1"/>
    <property type="molecule type" value="Genomic_DNA"/>
</dbReference>
<reference evidence="4" key="1">
    <citation type="submission" date="2016-10" db="EMBL/GenBank/DDBJ databases">
        <authorList>
            <person name="Varghese N."/>
            <person name="Submissions S."/>
        </authorList>
    </citation>
    <scope>NUCLEOTIDE SEQUENCE [LARGE SCALE GENOMIC DNA]</scope>
    <source>
        <strain evidence="4">GAS369</strain>
    </source>
</reference>
<feature type="transmembrane region" description="Helical" evidence="1">
    <location>
        <begin position="12"/>
        <end position="32"/>
    </location>
</feature>
<dbReference type="RefSeq" id="WP_146687216.1">
    <property type="nucleotide sequence ID" value="NZ_LT629750.1"/>
</dbReference>
<evidence type="ECO:0000313" key="4">
    <source>
        <dbReference type="Proteomes" id="UP000243904"/>
    </source>
</evidence>